<gene>
    <name evidence="2" type="ORF">NEZAVI_LOCUS3974</name>
</gene>
<organism evidence="2 3">
    <name type="scientific">Nezara viridula</name>
    <name type="common">Southern green stink bug</name>
    <name type="synonym">Cimex viridulus</name>
    <dbReference type="NCBI Taxonomy" id="85310"/>
    <lineage>
        <taxon>Eukaryota</taxon>
        <taxon>Metazoa</taxon>
        <taxon>Ecdysozoa</taxon>
        <taxon>Arthropoda</taxon>
        <taxon>Hexapoda</taxon>
        <taxon>Insecta</taxon>
        <taxon>Pterygota</taxon>
        <taxon>Neoptera</taxon>
        <taxon>Paraneoptera</taxon>
        <taxon>Hemiptera</taxon>
        <taxon>Heteroptera</taxon>
        <taxon>Panheteroptera</taxon>
        <taxon>Pentatomomorpha</taxon>
        <taxon>Pentatomoidea</taxon>
        <taxon>Pentatomidae</taxon>
        <taxon>Pentatominae</taxon>
        <taxon>Nezara</taxon>
    </lineage>
</organism>
<feature type="region of interest" description="Disordered" evidence="1">
    <location>
        <begin position="342"/>
        <end position="421"/>
    </location>
</feature>
<feature type="compositionally biased region" description="Polar residues" evidence="1">
    <location>
        <begin position="399"/>
        <end position="410"/>
    </location>
</feature>
<evidence type="ECO:0000313" key="2">
    <source>
        <dbReference type="EMBL" id="CAH1393274.1"/>
    </source>
</evidence>
<feature type="region of interest" description="Disordered" evidence="1">
    <location>
        <begin position="240"/>
        <end position="269"/>
    </location>
</feature>
<proteinExistence type="predicted"/>
<accession>A0A9P0EE54</accession>
<protein>
    <submittedName>
        <fullName evidence="2">Uncharacterized protein</fullName>
    </submittedName>
</protein>
<feature type="compositionally biased region" description="Basic and acidic residues" evidence="1">
    <location>
        <begin position="342"/>
        <end position="353"/>
    </location>
</feature>
<feature type="compositionally biased region" description="Basic and acidic residues" evidence="1">
    <location>
        <begin position="311"/>
        <end position="321"/>
    </location>
</feature>
<feature type="compositionally biased region" description="Basic and acidic residues" evidence="1">
    <location>
        <begin position="717"/>
        <end position="726"/>
    </location>
</feature>
<dbReference type="AlphaFoldDB" id="A0A9P0EE54"/>
<feature type="region of interest" description="Disordered" evidence="1">
    <location>
        <begin position="303"/>
        <end position="327"/>
    </location>
</feature>
<sequence length="762" mass="86945">MVYESDFYTVRRPYSRPTITSYSVTAPRISVTTWRVKPSIRTSVLIGELDRIHHRSRPHLSYVPTEDFLNSRPLVDFDDETKIIRAETERLMKRIYTSVPHPRTTTPLQILPYYGHRTYDKYDSHRHYNTVSDDIFNMSHYNEPSARTIGRGHLACVSFAGGRGYPRRKHLYLDENRDIQDEIKFRSYYNKNRAYEDAMSLPTGFASYLLRLQPDNRNGTLTSTEKLHITNILKERKSKISADENKKTTAAAMNDPSEKKTSTYKSQAENETVIPIEREIKPYKYKSKDPKTYENHVSEINDTINSSNTHIAEEPQRKSSEPKLAPELFPIVQPEERVIEINAEPKQRKESIKSSRKTKTKVQSEEKEVKFQTKPQDDEKPKEVSETEIIIKPEKVQEEQSNTQEPNLSDATEVVRQGPVTDTLAEGIINESKNELDTELIKDDSIIATEPLVDTESSIATDTPITTDTLIATEAPTAIDTPIAAEPPIVEESPIAAESPVTPQMTIATEEENITAENEESNIKNIEENSSEGIQNQIAEENKDISEQNLNKTIIENDEKVLEVVDKKESENILTSENDVSSNIQESIIETAEETMFQTRQVIVSSMVQETTEVVVTSNQIENMYQESGNGQDILGLEDKTTLRETPELTRSTEVASNQDEFEDSINTKEIRSEDLLNRLNTEASNDYKTPQEKIIEIEIERPDDLEHIIEEVTDLRSHDAQRESDTEPLVEEPQSPESELIYNKITTNEICEVLSDVLEEA</sequence>
<feature type="compositionally biased region" description="Basic and acidic residues" evidence="1">
    <location>
        <begin position="362"/>
        <end position="398"/>
    </location>
</feature>
<evidence type="ECO:0000313" key="3">
    <source>
        <dbReference type="Proteomes" id="UP001152798"/>
    </source>
</evidence>
<evidence type="ECO:0000256" key="1">
    <source>
        <dbReference type="SAM" id="MobiDB-lite"/>
    </source>
</evidence>
<keyword evidence="3" id="KW-1185">Reference proteome</keyword>
<dbReference type="OrthoDB" id="8194914at2759"/>
<reference evidence="2" key="1">
    <citation type="submission" date="2022-01" db="EMBL/GenBank/DDBJ databases">
        <authorList>
            <person name="King R."/>
        </authorList>
    </citation>
    <scope>NUCLEOTIDE SEQUENCE</scope>
</reference>
<feature type="region of interest" description="Disordered" evidence="1">
    <location>
        <begin position="717"/>
        <end position="738"/>
    </location>
</feature>
<dbReference type="Proteomes" id="UP001152798">
    <property type="component" value="Chromosome 2"/>
</dbReference>
<name>A0A9P0EE54_NEZVI</name>
<dbReference type="EMBL" id="OV725078">
    <property type="protein sequence ID" value="CAH1393274.1"/>
    <property type="molecule type" value="Genomic_DNA"/>
</dbReference>